<keyword evidence="5 6" id="KW-0472">Membrane</keyword>
<proteinExistence type="predicted"/>
<keyword evidence="2" id="KW-1003">Cell membrane</keyword>
<accession>A0A371PD69</accession>
<comment type="subcellular location">
    <subcellularLocation>
        <location evidence="1">Cell membrane</location>
        <topology evidence="1">Multi-pass membrane protein</topology>
    </subcellularLocation>
</comment>
<comment type="caution">
    <text evidence="8">The sequence shown here is derived from an EMBL/GenBank/DDBJ whole genome shotgun (WGS) entry which is preliminary data.</text>
</comment>
<keyword evidence="4 6" id="KW-1133">Transmembrane helix</keyword>
<keyword evidence="3 6" id="KW-0812">Transmembrane</keyword>
<evidence type="ECO:0000256" key="5">
    <source>
        <dbReference type="ARBA" id="ARBA00023136"/>
    </source>
</evidence>
<dbReference type="InterPro" id="IPR018076">
    <property type="entry name" value="T2SS_GspF_dom"/>
</dbReference>
<reference evidence="8 9" key="1">
    <citation type="submission" date="2018-08" db="EMBL/GenBank/DDBJ databases">
        <title>Aeromicrobium sp. M2KJ-4, whole genome shotgun sequence.</title>
        <authorList>
            <person name="Tuo L."/>
        </authorList>
    </citation>
    <scope>NUCLEOTIDE SEQUENCE [LARGE SCALE GENOMIC DNA]</scope>
    <source>
        <strain evidence="8 9">M2KJ-4</strain>
    </source>
</reference>
<feature type="transmembrane region" description="Helical" evidence="6">
    <location>
        <begin position="253"/>
        <end position="270"/>
    </location>
</feature>
<dbReference type="Proteomes" id="UP000265581">
    <property type="component" value="Unassembled WGS sequence"/>
</dbReference>
<dbReference type="Gene3D" id="1.20.81.30">
    <property type="entry name" value="Type II secretion system (T2SS), domain F"/>
    <property type="match status" value="1"/>
</dbReference>
<dbReference type="PANTHER" id="PTHR35007">
    <property type="entry name" value="INTEGRAL MEMBRANE PROTEIN-RELATED"/>
    <property type="match status" value="1"/>
</dbReference>
<feature type="domain" description="Type II secretion system protein GspF" evidence="7">
    <location>
        <begin position="141"/>
        <end position="265"/>
    </location>
</feature>
<dbReference type="InterPro" id="IPR042094">
    <property type="entry name" value="T2SS_GspF_sf"/>
</dbReference>
<dbReference type="GO" id="GO:0005886">
    <property type="term" value="C:plasma membrane"/>
    <property type="evidence" value="ECO:0007669"/>
    <property type="project" value="UniProtKB-SubCell"/>
</dbReference>
<evidence type="ECO:0000256" key="1">
    <source>
        <dbReference type="ARBA" id="ARBA00004651"/>
    </source>
</evidence>
<dbReference type="EMBL" id="QUBR01000001">
    <property type="protein sequence ID" value="REK73903.1"/>
    <property type="molecule type" value="Genomic_DNA"/>
</dbReference>
<gene>
    <name evidence="8" type="ORF">DX116_10430</name>
</gene>
<organism evidence="8 9">
    <name type="scientific">Aeromicrobium endophyticum</name>
    <dbReference type="NCBI Taxonomy" id="2292704"/>
    <lineage>
        <taxon>Bacteria</taxon>
        <taxon>Bacillati</taxon>
        <taxon>Actinomycetota</taxon>
        <taxon>Actinomycetes</taxon>
        <taxon>Propionibacteriales</taxon>
        <taxon>Nocardioidaceae</taxon>
        <taxon>Aeromicrobium</taxon>
    </lineage>
</organism>
<dbReference type="PANTHER" id="PTHR35007:SF1">
    <property type="entry name" value="PILUS ASSEMBLY PROTEIN"/>
    <property type="match status" value="1"/>
</dbReference>
<sequence length="308" mass="33394">MLATGALLVLLSATLAAYLLVAPAARVPVERRLSPGAVPTSPLENVVERMEVAVDWVLRKRGWNPFPGHDLEMAGIRMQQSSFVTAVLMSTFAAFMVGYAIGGVLIGLLIAVLVPLASRAIVSSRRRKRQNAFADQLESTLEVIASALRAGHSLPSALDTVSADALSPTAEEFARIVNEGRLGLDTVEAMRETARRMRSEDFGWITDAVAIQRDTGGNLSEVLDRVGETIRERNALAQQVRAISAEGRASSKVMMAMPLAVGVFMFWRSPSTFTPIFTTGVGQLLLGIAVVLYVIGFFWIRRLVEVKV</sequence>
<dbReference type="RefSeq" id="WP_119704012.1">
    <property type="nucleotide sequence ID" value="NZ_JBHSOI010000001.1"/>
</dbReference>
<evidence type="ECO:0000256" key="2">
    <source>
        <dbReference type="ARBA" id="ARBA00022475"/>
    </source>
</evidence>
<evidence type="ECO:0000313" key="9">
    <source>
        <dbReference type="Proteomes" id="UP000265581"/>
    </source>
</evidence>
<evidence type="ECO:0000256" key="6">
    <source>
        <dbReference type="SAM" id="Phobius"/>
    </source>
</evidence>
<evidence type="ECO:0000256" key="3">
    <source>
        <dbReference type="ARBA" id="ARBA00022692"/>
    </source>
</evidence>
<dbReference type="AlphaFoldDB" id="A0A371PD69"/>
<dbReference type="Pfam" id="PF00482">
    <property type="entry name" value="T2SSF"/>
    <property type="match status" value="1"/>
</dbReference>
<dbReference type="OrthoDB" id="597333at2"/>
<name>A0A371PD69_9ACTN</name>
<feature type="transmembrane region" description="Helical" evidence="6">
    <location>
        <begin position="92"/>
        <end position="117"/>
    </location>
</feature>
<protein>
    <submittedName>
        <fullName evidence="8">Type II secretion system protein F</fullName>
    </submittedName>
</protein>
<evidence type="ECO:0000259" key="7">
    <source>
        <dbReference type="Pfam" id="PF00482"/>
    </source>
</evidence>
<feature type="transmembrane region" description="Helical" evidence="6">
    <location>
        <begin position="276"/>
        <end position="300"/>
    </location>
</feature>
<evidence type="ECO:0000256" key="4">
    <source>
        <dbReference type="ARBA" id="ARBA00022989"/>
    </source>
</evidence>
<evidence type="ECO:0000313" key="8">
    <source>
        <dbReference type="EMBL" id="REK73903.1"/>
    </source>
</evidence>
<keyword evidence="9" id="KW-1185">Reference proteome</keyword>